<keyword evidence="10" id="KW-0732">Signal</keyword>
<feature type="signal peptide" evidence="10">
    <location>
        <begin position="1"/>
        <end position="20"/>
    </location>
</feature>
<evidence type="ECO:0000256" key="4">
    <source>
        <dbReference type="ARBA" id="ARBA00022989"/>
    </source>
</evidence>
<evidence type="ECO:0000256" key="1">
    <source>
        <dbReference type="ARBA" id="ARBA00004651"/>
    </source>
</evidence>
<protein>
    <recommendedName>
        <fullName evidence="13">Ionotropic receptor</fullName>
    </recommendedName>
</protein>
<proteinExistence type="predicted"/>
<keyword evidence="5 9" id="KW-0472">Membrane</keyword>
<dbReference type="AlphaFoldDB" id="A0A9P0F8C5"/>
<keyword evidence="2" id="KW-1003">Cell membrane</keyword>
<feature type="transmembrane region" description="Helical" evidence="9">
    <location>
        <begin position="491"/>
        <end position="511"/>
    </location>
</feature>
<keyword evidence="4 9" id="KW-1133">Transmembrane helix</keyword>
<organism evidence="11 12">
    <name type="scientific">Bemisia tabaci</name>
    <name type="common">Sweetpotato whitefly</name>
    <name type="synonym">Aleurodes tabaci</name>
    <dbReference type="NCBI Taxonomy" id="7038"/>
    <lineage>
        <taxon>Eukaryota</taxon>
        <taxon>Metazoa</taxon>
        <taxon>Ecdysozoa</taxon>
        <taxon>Arthropoda</taxon>
        <taxon>Hexapoda</taxon>
        <taxon>Insecta</taxon>
        <taxon>Pterygota</taxon>
        <taxon>Neoptera</taxon>
        <taxon>Paraneoptera</taxon>
        <taxon>Hemiptera</taxon>
        <taxon>Sternorrhyncha</taxon>
        <taxon>Aleyrodoidea</taxon>
        <taxon>Aleyrodidae</taxon>
        <taxon>Aleyrodinae</taxon>
        <taxon>Bemisia</taxon>
    </lineage>
</organism>
<evidence type="ECO:0000256" key="6">
    <source>
        <dbReference type="ARBA" id="ARBA00023170"/>
    </source>
</evidence>
<dbReference type="GO" id="GO:0005886">
    <property type="term" value="C:plasma membrane"/>
    <property type="evidence" value="ECO:0007669"/>
    <property type="project" value="UniProtKB-SubCell"/>
</dbReference>
<evidence type="ECO:0000256" key="10">
    <source>
        <dbReference type="SAM" id="SignalP"/>
    </source>
</evidence>
<evidence type="ECO:0000256" key="8">
    <source>
        <dbReference type="SAM" id="MobiDB-lite"/>
    </source>
</evidence>
<evidence type="ECO:0000256" key="7">
    <source>
        <dbReference type="ARBA" id="ARBA00023180"/>
    </source>
</evidence>
<evidence type="ECO:0000313" key="11">
    <source>
        <dbReference type="EMBL" id="CAH0393982.1"/>
    </source>
</evidence>
<evidence type="ECO:0000256" key="3">
    <source>
        <dbReference type="ARBA" id="ARBA00022692"/>
    </source>
</evidence>
<feature type="chain" id="PRO_5040204691" description="Ionotropic receptor" evidence="10">
    <location>
        <begin position="21"/>
        <end position="735"/>
    </location>
</feature>
<comment type="subcellular location">
    <subcellularLocation>
        <location evidence="1">Cell membrane</location>
        <topology evidence="1">Multi-pass membrane protein</topology>
    </subcellularLocation>
</comment>
<evidence type="ECO:0000256" key="2">
    <source>
        <dbReference type="ARBA" id="ARBA00022475"/>
    </source>
</evidence>
<evidence type="ECO:0000256" key="5">
    <source>
        <dbReference type="ARBA" id="ARBA00023136"/>
    </source>
</evidence>
<keyword evidence="7" id="KW-0325">Glycoprotein</keyword>
<dbReference type="Proteomes" id="UP001152759">
    <property type="component" value="Chromosome 8"/>
</dbReference>
<evidence type="ECO:0000313" key="12">
    <source>
        <dbReference type="Proteomes" id="UP001152759"/>
    </source>
</evidence>
<feature type="transmembrane region" description="Helical" evidence="9">
    <location>
        <begin position="447"/>
        <end position="470"/>
    </location>
</feature>
<accession>A0A9P0F8C5</accession>
<dbReference type="PANTHER" id="PTHR42643">
    <property type="entry name" value="IONOTROPIC RECEPTOR 20A-RELATED"/>
    <property type="match status" value="1"/>
</dbReference>
<keyword evidence="3 9" id="KW-0812">Transmembrane</keyword>
<dbReference type="InterPro" id="IPR052192">
    <property type="entry name" value="Insect_Ionotropic_Sensory_Rcpt"/>
</dbReference>
<reference evidence="11" key="1">
    <citation type="submission" date="2021-12" db="EMBL/GenBank/DDBJ databases">
        <authorList>
            <person name="King R."/>
        </authorList>
    </citation>
    <scope>NUCLEOTIDE SEQUENCE</scope>
</reference>
<name>A0A9P0F8C5_BEMTA</name>
<dbReference type="PANTHER" id="PTHR42643:SF38">
    <property type="entry name" value="IONOTROPIC RECEPTOR 100A"/>
    <property type="match status" value="1"/>
</dbReference>
<keyword evidence="6" id="KW-0675">Receptor</keyword>
<gene>
    <name evidence="11" type="ORF">BEMITA_LOCUS12330</name>
</gene>
<evidence type="ECO:0008006" key="13">
    <source>
        <dbReference type="Google" id="ProtNLM"/>
    </source>
</evidence>
<feature type="transmembrane region" description="Helical" evidence="9">
    <location>
        <begin position="708"/>
        <end position="728"/>
    </location>
</feature>
<dbReference type="EMBL" id="OU963869">
    <property type="protein sequence ID" value="CAH0393982.1"/>
    <property type="molecule type" value="Genomic_DNA"/>
</dbReference>
<evidence type="ECO:0000256" key="9">
    <source>
        <dbReference type="SAM" id="Phobius"/>
    </source>
</evidence>
<feature type="region of interest" description="Disordered" evidence="8">
    <location>
        <begin position="130"/>
        <end position="167"/>
    </location>
</feature>
<sequence>MKLMLAKSGMRLIYLSLSLASVLPTATKSHSMEMSFISKIAKETTKRSGESFFHVFNFHRNFSMTQLIRDLHRNLIPTVLIEHSTDVREFATRRRVKNILFLLNDCHDIINVVLDSLAQERAKRVPLQLIAGDAEGEGSTDHGGPVEPGRPMEPNGNDRTQRPKFPKLPKLPNYCIRYGRNSVDPFGRAFGGPARDEADCEAEMYIDAMDLEPDSMLPDEVFNLTRGLYAHNIWNGENYLVFAFSPHEDRDRTEMRNLEDAVVTDQEEEDAEICETPGCDLLFVFKFIWRFFHGYRTVICFKRQCYRYDPFYERIWEYVEAKAEYFDFSWSVMNKKPLSFLYLENETEEPGFARKFWNDIMLQAVFIMMKKLDFSLAYYGPPLEDSENETRAPRDLQSALQSGIDFHVLQGVLHDTDLATLDFSHPVDTGMLCFITPRPGAIPDSLVAFKSFTLCVWLLVLTTYLSFLLLRYGYHRLFNDPMAYTPDNRFISWKLLFLTFAFSTFILITAFQTEMATLFTRRVRYADPEKIADLQHSEHLIHAANVNLHLDSEDFGYSWIRDWLTDFFSFSPDGVSHVIEHLYHLSNPIFWRNVTRGKSSLPAPEPEALVFHVPYHFQRYKNFILFEKESGSDSHLVQECVVTNPYSYPVVKYSFFTDKVNELLVRLNEAGIMQHMIRQKFVPERRALTSAAEDNPDEILKVFSSADLQIAFICLLVGLVFSAGALMFETVRRFR</sequence>
<keyword evidence="12" id="KW-1185">Reference proteome</keyword>